<evidence type="ECO:0000313" key="3">
    <source>
        <dbReference type="Proteomes" id="UP000309992"/>
    </source>
</evidence>
<reference evidence="2 3" key="1">
    <citation type="journal article" date="2015" name="Antonie Van Leeuwenhoek">
        <title>Prauserella endophytica sp. nov., an endophytic actinobacterium isolated from Tamarix taklamakanensis.</title>
        <authorList>
            <person name="Liu J.M."/>
            <person name="Habden X."/>
            <person name="Guo L."/>
            <person name="Tuo L."/>
            <person name="Jiang Z.K."/>
            <person name="Liu S.W."/>
            <person name="Liu X.F."/>
            <person name="Chen L."/>
            <person name="Li R.F."/>
            <person name="Zhang Y.Q."/>
            <person name="Sun C.H."/>
        </authorList>
    </citation>
    <scope>NUCLEOTIDE SEQUENCE [LARGE SCALE GENOMIC DNA]</scope>
    <source>
        <strain evidence="2 3">CGMCC 4.7182</strain>
    </source>
</reference>
<gene>
    <name evidence="2" type="ORF">FCN18_25835</name>
</gene>
<dbReference type="RefSeq" id="WP_137096318.1">
    <property type="nucleotide sequence ID" value="NZ_SWMS01000016.1"/>
</dbReference>
<dbReference type="Pfam" id="PF04149">
    <property type="entry name" value="DUF397"/>
    <property type="match status" value="1"/>
</dbReference>
<accession>A0ABY2RZ35</accession>
<evidence type="ECO:0000259" key="1">
    <source>
        <dbReference type="Pfam" id="PF04149"/>
    </source>
</evidence>
<feature type="domain" description="DUF397" evidence="1">
    <location>
        <begin position="7"/>
        <end position="58"/>
    </location>
</feature>
<keyword evidence="3" id="KW-1185">Reference proteome</keyword>
<sequence>MTPADRLAWRTSTRSSNGENCVEVAPAAEGVVIRHSKHPAAGTIAFPHHAWTAFIRDASEDRPTSANGVASITKIGTDTLVTSLITDVELRFDEGEWSAFLAGVADGEFDFTTQLAIA</sequence>
<comment type="caution">
    <text evidence="2">The sequence shown here is derived from an EMBL/GenBank/DDBJ whole genome shotgun (WGS) entry which is preliminary data.</text>
</comment>
<organism evidence="2 3">
    <name type="scientific">Prauserella endophytica</name>
    <dbReference type="NCBI Taxonomy" id="1592324"/>
    <lineage>
        <taxon>Bacteria</taxon>
        <taxon>Bacillati</taxon>
        <taxon>Actinomycetota</taxon>
        <taxon>Actinomycetes</taxon>
        <taxon>Pseudonocardiales</taxon>
        <taxon>Pseudonocardiaceae</taxon>
        <taxon>Prauserella</taxon>
        <taxon>Prauserella coralliicola group</taxon>
    </lineage>
</organism>
<proteinExistence type="predicted"/>
<dbReference type="Proteomes" id="UP000309992">
    <property type="component" value="Unassembled WGS sequence"/>
</dbReference>
<dbReference type="InterPro" id="IPR007278">
    <property type="entry name" value="DUF397"/>
</dbReference>
<evidence type="ECO:0000313" key="2">
    <source>
        <dbReference type="EMBL" id="TKG66257.1"/>
    </source>
</evidence>
<protein>
    <submittedName>
        <fullName evidence="2">DUF397 domain-containing protein</fullName>
    </submittedName>
</protein>
<dbReference type="EMBL" id="SWMS01000016">
    <property type="protein sequence ID" value="TKG66257.1"/>
    <property type="molecule type" value="Genomic_DNA"/>
</dbReference>
<name>A0ABY2RZ35_9PSEU</name>